<gene>
    <name evidence="1" type="ORF">CK203_115763</name>
</gene>
<evidence type="ECO:0000313" key="1">
    <source>
        <dbReference type="EMBL" id="RVW20159.1"/>
    </source>
</evidence>
<protein>
    <submittedName>
        <fullName evidence="1">Uncharacterized protein</fullName>
    </submittedName>
</protein>
<sequence length="37" mass="4336">MFSQTHSFHWYFTSALPRALLAAYPLCMVSLEIDKME</sequence>
<comment type="caution">
    <text evidence="1">The sequence shown here is derived from an EMBL/GenBank/DDBJ whole genome shotgun (WGS) entry which is preliminary data.</text>
</comment>
<dbReference type="AlphaFoldDB" id="A0A438CAE3"/>
<evidence type="ECO:0000313" key="2">
    <source>
        <dbReference type="Proteomes" id="UP000288805"/>
    </source>
</evidence>
<reference evidence="1 2" key="1">
    <citation type="journal article" date="2018" name="PLoS Genet.">
        <title>Population sequencing reveals clonal diversity and ancestral inbreeding in the grapevine cultivar Chardonnay.</title>
        <authorList>
            <person name="Roach M.J."/>
            <person name="Johnson D.L."/>
            <person name="Bohlmann J."/>
            <person name="van Vuuren H.J."/>
            <person name="Jones S.J."/>
            <person name="Pretorius I.S."/>
            <person name="Schmidt S.A."/>
            <person name="Borneman A.R."/>
        </authorList>
    </citation>
    <scope>NUCLEOTIDE SEQUENCE [LARGE SCALE GENOMIC DNA]</scope>
    <source>
        <strain evidence="2">cv. Chardonnay</strain>
        <tissue evidence="1">Leaf</tissue>
    </source>
</reference>
<accession>A0A438CAE3</accession>
<name>A0A438CAE3_VITVI</name>
<proteinExistence type="predicted"/>
<organism evidence="1 2">
    <name type="scientific">Vitis vinifera</name>
    <name type="common">Grape</name>
    <dbReference type="NCBI Taxonomy" id="29760"/>
    <lineage>
        <taxon>Eukaryota</taxon>
        <taxon>Viridiplantae</taxon>
        <taxon>Streptophyta</taxon>
        <taxon>Embryophyta</taxon>
        <taxon>Tracheophyta</taxon>
        <taxon>Spermatophyta</taxon>
        <taxon>Magnoliopsida</taxon>
        <taxon>eudicotyledons</taxon>
        <taxon>Gunneridae</taxon>
        <taxon>Pentapetalae</taxon>
        <taxon>rosids</taxon>
        <taxon>Vitales</taxon>
        <taxon>Vitaceae</taxon>
        <taxon>Viteae</taxon>
        <taxon>Vitis</taxon>
    </lineage>
</organism>
<dbReference type="EMBL" id="QGNW01002391">
    <property type="protein sequence ID" value="RVW20159.1"/>
    <property type="molecule type" value="Genomic_DNA"/>
</dbReference>
<dbReference type="Proteomes" id="UP000288805">
    <property type="component" value="Unassembled WGS sequence"/>
</dbReference>